<feature type="transmembrane region" description="Helical" evidence="8">
    <location>
        <begin position="83"/>
        <end position="105"/>
    </location>
</feature>
<evidence type="ECO:0000313" key="9">
    <source>
        <dbReference type="EMBL" id="MFI5680689.1"/>
    </source>
</evidence>
<dbReference type="InterPro" id="IPR023271">
    <property type="entry name" value="Aquaporin-like"/>
</dbReference>
<keyword evidence="6" id="KW-0813">Transport</keyword>
<evidence type="ECO:0000256" key="1">
    <source>
        <dbReference type="ARBA" id="ARBA00004141"/>
    </source>
</evidence>
<feature type="compositionally biased region" description="Pro residues" evidence="7">
    <location>
        <begin position="38"/>
        <end position="49"/>
    </location>
</feature>
<proteinExistence type="inferred from homology"/>
<protein>
    <submittedName>
        <fullName evidence="9">Aquaporin</fullName>
    </submittedName>
</protein>
<dbReference type="EMBL" id="JBITDC010000022">
    <property type="protein sequence ID" value="MFI5680689.1"/>
    <property type="molecule type" value="Genomic_DNA"/>
</dbReference>
<dbReference type="InterPro" id="IPR000425">
    <property type="entry name" value="MIP"/>
</dbReference>
<reference evidence="9 10" key="1">
    <citation type="submission" date="2024-10" db="EMBL/GenBank/DDBJ databases">
        <title>The Natural Products Discovery Center: Release of the First 8490 Sequenced Strains for Exploring Actinobacteria Biosynthetic Diversity.</title>
        <authorList>
            <person name="Kalkreuter E."/>
            <person name="Kautsar S.A."/>
            <person name="Yang D."/>
            <person name="Bader C.D."/>
            <person name="Teijaro C.N."/>
            <person name="Fluegel L."/>
            <person name="Davis C.M."/>
            <person name="Simpson J.R."/>
            <person name="Lauterbach L."/>
            <person name="Steele A.D."/>
            <person name="Gui C."/>
            <person name="Meng S."/>
            <person name="Li G."/>
            <person name="Viehrig K."/>
            <person name="Ye F."/>
            <person name="Su P."/>
            <person name="Kiefer A.F."/>
            <person name="Nichols A."/>
            <person name="Cepeda A.J."/>
            <person name="Yan W."/>
            <person name="Fan B."/>
            <person name="Jiang Y."/>
            <person name="Adhikari A."/>
            <person name="Zheng C.-J."/>
            <person name="Schuster L."/>
            <person name="Cowan T.M."/>
            <person name="Smanski M.J."/>
            <person name="Chevrette M.G."/>
            <person name="De Carvalho L.P.S."/>
            <person name="Shen B."/>
        </authorList>
    </citation>
    <scope>NUCLEOTIDE SEQUENCE [LARGE SCALE GENOMIC DNA]</scope>
    <source>
        <strain evidence="9 10">NPDC051599</strain>
    </source>
</reference>
<keyword evidence="3 6" id="KW-0812">Transmembrane</keyword>
<evidence type="ECO:0000256" key="5">
    <source>
        <dbReference type="ARBA" id="ARBA00023136"/>
    </source>
</evidence>
<gene>
    <name evidence="9" type="ORF">ACIA8P_39845</name>
</gene>
<dbReference type="PRINTS" id="PR00783">
    <property type="entry name" value="MINTRINSICP"/>
</dbReference>
<evidence type="ECO:0000256" key="4">
    <source>
        <dbReference type="ARBA" id="ARBA00022989"/>
    </source>
</evidence>
<comment type="subcellular location">
    <subcellularLocation>
        <location evidence="1">Membrane</location>
        <topology evidence="1">Multi-pass membrane protein</topology>
    </subcellularLocation>
</comment>
<dbReference type="SUPFAM" id="SSF81338">
    <property type="entry name" value="Aquaporin-like"/>
    <property type="match status" value="1"/>
</dbReference>
<accession>A0ABW7YEZ7</accession>
<sequence length="278" mass="27980">MTATDATEHDPPGEPATSREPATPGASTAVVAPRIDPRPAPGATPPQAPPLIARAAAELVGTAGLVAVVVGSGIQATELTRDVGLQLLANSLATVFGLGVLITLLGPVSGAHFNPVVTLAEWWTARRGGPGAPGVTLREAAVYVPAQLVGAIAGAILADAMFGEPLVKWSTHDRSAGHLLLGEVVATAGLILLIFGLARTDRLRFAPVAVASYIGAAYWFTSSTSFANPAVTVGRAFSDTFAGIAPGSVAGFVGMQLVGAAVGLTLVAVIFRASAPAR</sequence>
<feature type="compositionally biased region" description="Basic and acidic residues" evidence="7">
    <location>
        <begin position="1"/>
        <end position="12"/>
    </location>
</feature>
<dbReference type="Gene3D" id="1.20.1080.10">
    <property type="entry name" value="Glycerol uptake facilitator protein"/>
    <property type="match status" value="1"/>
</dbReference>
<keyword evidence="4 8" id="KW-1133">Transmembrane helix</keyword>
<name>A0ABW7YEZ7_STRCE</name>
<organism evidence="9 10">
    <name type="scientific">Streptomyces cellulosae</name>
    <dbReference type="NCBI Taxonomy" id="1968"/>
    <lineage>
        <taxon>Bacteria</taxon>
        <taxon>Bacillati</taxon>
        <taxon>Actinomycetota</taxon>
        <taxon>Actinomycetes</taxon>
        <taxon>Kitasatosporales</taxon>
        <taxon>Streptomycetaceae</taxon>
        <taxon>Streptomyces</taxon>
    </lineage>
</organism>
<dbReference type="PANTHER" id="PTHR19139">
    <property type="entry name" value="AQUAPORIN TRANSPORTER"/>
    <property type="match status" value="1"/>
</dbReference>
<evidence type="ECO:0000256" key="3">
    <source>
        <dbReference type="ARBA" id="ARBA00022692"/>
    </source>
</evidence>
<evidence type="ECO:0000256" key="8">
    <source>
        <dbReference type="SAM" id="Phobius"/>
    </source>
</evidence>
<keyword evidence="10" id="KW-1185">Reference proteome</keyword>
<evidence type="ECO:0000256" key="6">
    <source>
        <dbReference type="RuleBase" id="RU000477"/>
    </source>
</evidence>
<feature type="transmembrane region" description="Helical" evidence="8">
    <location>
        <begin position="241"/>
        <end position="271"/>
    </location>
</feature>
<evidence type="ECO:0000256" key="2">
    <source>
        <dbReference type="ARBA" id="ARBA00006175"/>
    </source>
</evidence>
<dbReference type="RefSeq" id="WP_398661089.1">
    <property type="nucleotide sequence ID" value="NZ_JBITDC010000022.1"/>
</dbReference>
<dbReference type="Pfam" id="PF00230">
    <property type="entry name" value="MIP"/>
    <property type="match status" value="1"/>
</dbReference>
<feature type="transmembrane region" description="Helical" evidence="8">
    <location>
        <begin position="51"/>
        <end position="71"/>
    </location>
</feature>
<dbReference type="PANTHER" id="PTHR19139:SF199">
    <property type="entry name" value="MIP17260P"/>
    <property type="match status" value="1"/>
</dbReference>
<evidence type="ECO:0000256" key="7">
    <source>
        <dbReference type="SAM" id="MobiDB-lite"/>
    </source>
</evidence>
<dbReference type="InterPro" id="IPR034294">
    <property type="entry name" value="Aquaporin_transptr"/>
</dbReference>
<feature type="transmembrane region" description="Helical" evidence="8">
    <location>
        <begin position="205"/>
        <end position="221"/>
    </location>
</feature>
<dbReference type="Proteomes" id="UP001612415">
    <property type="component" value="Unassembled WGS sequence"/>
</dbReference>
<feature type="region of interest" description="Disordered" evidence="7">
    <location>
        <begin position="1"/>
        <end position="49"/>
    </location>
</feature>
<comment type="caution">
    <text evidence="9">The sequence shown here is derived from an EMBL/GenBank/DDBJ whole genome shotgun (WGS) entry which is preliminary data.</text>
</comment>
<comment type="similarity">
    <text evidence="2 6">Belongs to the MIP/aquaporin (TC 1.A.8) family.</text>
</comment>
<feature type="transmembrane region" description="Helical" evidence="8">
    <location>
        <begin position="176"/>
        <end position="198"/>
    </location>
</feature>
<evidence type="ECO:0000313" key="10">
    <source>
        <dbReference type="Proteomes" id="UP001612415"/>
    </source>
</evidence>
<keyword evidence="5 8" id="KW-0472">Membrane</keyword>